<keyword evidence="2" id="KW-1185">Reference proteome</keyword>
<evidence type="ECO:0000313" key="1">
    <source>
        <dbReference type="EMBL" id="KAG2315379.1"/>
    </source>
</evidence>
<dbReference type="Proteomes" id="UP000886595">
    <property type="component" value="Unassembled WGS sequence"/>
</dbReference>
<dbReference type="AlphaFoldDB" id="A0A8X7VQ66"/>
<comment type="caution">
    <text evidence="1">The sequence shown here is derived from an EMBL/GenBank/DDBJ whole genome shotgun (WGS) entry which is preliminary data.</text>
</comment>
<organism evidence="1 2">
    <name type="scientific">Brassica carinata</name>
    <name type="common">Ethiopian mustard</name>
    <name type="synonym">Abyssinian cabbage</name>
    <dbReference type="NCBI Taxonomy" id="52824"/>
    <lineage>
        <taxon>Eukaryota</taxon>
        <taxon>Viridiplantae</taxon>
        <taxon>Streptophyta</taxon>
        <taxon>Embryophyta</taxon>
        <taxon>Tracheophyta</taxon>
        <taxon>Spermatophyta</taxon>
        <taxon>Magnoliopsida</taxon>
        <taxon>eudicotyledons</taxon>
        <taxon>Gunneridae</taxon>
        <taxon>Pentapetalae</taxon>
        <taxon>rosids</taxon>
        <taxon>malvids</taxon>
        <taxon>Brassicales</taxon>
        <taxon>Brassicaceae</taxon>
        <taxon>Brassiceae</taxon>
        <taxon>Brassica</taxon>
    </lineage>
</organism>
<name>A0A8X7VQ66_BRACI</name>
<evidence type="ECO:0000313" key="2">
    <source>
        <dbReference type="Proteomes" id="UP000886595"/>
    </source>
</evidence>
<protein>
    <submittedName>
        <fullName evidence="1">Uncharacterized protein</fullName>
    </submittedName>
</protein>
<reference evidence="1 2" key="1">
    <citation type="submission" date="2020-02" db="EMBL/GenBank/DDBJ databases">
        <authorList>
            <person name="Ma Q."/>
            <person name="Huang Y."/>
            <person name="Song X."/>
            <person name="Pei D."/>
        </authorList>
    </citation>
    <scope>NUCLEOTIDE SEQUENCE [LARGE SCALE GENOMIC DNA]</scope>
    <source>
        <strain evidence="1">Sxm20200214</strain>
        <tissue evidence="1">Leaf</tissue>
    </source>
</reference>
<accession>A0A8X7VQ66</accession>
<sequence length="92" mass="10095">MTEVLHPVYVTISQAILRPGDATGCCSVAAKCEGPVMVHGYAYPVYECYKIIVLHDCCNLSCFVFGGSTVISDLGLAKWLLLKIYEQINHVN</sequence>
<proteinExistence type="predicted"/>
<gene>
    <name evidence="1" type="ORF">Bca52824_018501</name>
</gene>
<dbReference type="EMBL" id="JAAMPC010000004">
    <property type="protein sequence ID" value="KAG2315379.1"/>
    <property type="molecule type" value="Genomic_DNA"/>
</dbReference>